<dbReference type="PRINTS" id="PR00380">
    <property type="entry name" value="KINESINHEAVY"/>
</dbReference>
<feature type="compositionally biased region" description="Pro residues" evidence="10">
    <location>
        <begin position="413"/>
        <end position="433"/>
    </location>
</feature>
<dbReference type="GO" id="GO:0008017">
    <property type="term" value="F:microtubule binding"/>
    <property type="evidence" value="ECO:0007669"/>
    <property type="project" value="InterPro"/>
</dbReference>
<dbReference type="InterPro" id="IPR027640">
    <property type="entry name" value="Kinesin-like_fam"/>
</dbReference>
<proteinExistence type="inferred from homology"/>
<keyword evidence="4 8" id="KW-0067">ATP-binding</keyword>
<feature type="region of interest" description="Disordered" evidence="10">
    <location>
        <begin position="400"/>
        <end position="479"/>
    </location>
</feature>
<sequence>MLTNIRRSAPNAAGVTGEVLCLVASVGKLNLVDLAGSERQRKTGAGGERLREAARINQALSSLGNVISALAENSPHVPYRDSKLTRILQDSLGGNSKTIMIANIGPASYNYDETITTLRYAHRAKAIKNKPVRNEDPKDAKLREYQAEIERLRALIERRRAAERRKRPPRARARHEPEEETASLENEHILAESTIEQEKTKTEEIENQIKALEERLVQGGGGKDLINNLNETQIILEQRNMEIAERKKREVEMQQKIDLEEETTAIVTNTFATLQQEVDHKTQRLKKCLSKYACLREEMVEQREAHDAERREHEALQAALIAELRRRLLVADSFVPEAGRSTVLRLRYNDDADAWELPEHSGAEPLAARPVASAARRPTCALALASAEPRRRAHNLLDLRPLPLPPTARRYVPPAPPAPPAPAPAPAPHPPPSRAHHAALKATEVVSKKESVAESRRMSGGVRTRAPSAHQRLGTAGVR</sequence>
<keyword evidence="3 8" id="KW-0547">Nucleotide-binding</keyword>
<evidence type="ECO:0000256" key="8">
    <source>
        <dbReference type="RuleBase" id="RU000394"/>
    </source>
</evidence>
<comment type="similarity">
    <text evidence="7 8">Belongs to the TRAFAC class myosin-kinesin ATPase superfamily. Kinesin family.</text>
</comment>
<name>A0AAU9TRH8_EUPED</name>
<dbReference type="InterPro" id="IPR019821">
    <property type="entry name" value="Kinesin_motor_CS"/>
</dbReference>
<keyword evidence="2" id="KW-0963">Cytoplasm</keyword>
<dbReference type="PROSITE" id="PS50067">
    <property type="entry name" value="KINESIN_MOTOR_2"/>
    <property type="match status" value="1"/>
</dbReference>
<evidence type="ECO:0000259" key="11">
    <source>
        <dbReference type="PROSITE" id="PS50067"/>
    </source>
</evidence>
<feature type="compositionally biased region" description="Basic and acidic residues" evidence="10">
    <location>
        <begin position="446"/>
        <end position="457"/>
    </location>
</feature>
<dbReference type="GO" id="GO:0051231">
    <property type="term" value="P:spindle elongation"/>
    <property type="evidence" value="ECO:0007669"/>
    <property type="project" value="TreeGrafter"/>
</dbReference>
<feature type="coiled-coil region" evidence="9">
    <location>
        <begin position="292"/>
        <end position="319"/>
    </location>
</feature>
<dbReference type="Gene3D" id="3.40.850.10">
    <property type="entry name" value="Kinesin motor domain"/>
    <property type="match status" value="1"/>
</dbReference>
<accession>A0AAU9TRH8</accession>
<dbReference type="Proteomes" id="UP001153954">
    <property type="component" value="Unassembled WGS sequence"/>
</dbReference>
<evidence type="ECO:0000256" key="6">
    <source>
        <dbReference type="ARBA" id="ARBA00023212"/>
    </source>
</evidence>
<feature type="domain" description="Kinesin motor" evidence="11">
    <location>
        <begin position="1"/>
        <end position="127"/>
    </location>
</feature>
<evidence type="ECO:0000313" key="13">
    <source>
        <dbReference type="Proteomes" id="UP001153954"/>
    </source>
</evidence>
<dbReference type="InterPro" id="IPR036961">
    <property type="entry name" value="Kinesin_motor_dom_sf"/>
</dbReference>
<dbReference type="PROSITE" id="PS00411">
    <property type="entry name" value="KINESIN_MOTOR_1"/>
    <property type="match status" value="1"/>
</dbReference>
<dbReference type="GO" id="GO:0007052">
    <property type="term" value="P:mitotic spindle organization"/>
    <property type="evidence" value="ECO:0007669"/>
    <property type="project" value="TreeGrafter"/>
</dbReference>
<evidence type="ECO:0000256" key="9">
    <source>
        <dbReference type="SAM" id="Coils"/>
    </source>
</evidence>
<keyword evidence="8" id="KW-0493">Microtubule</keyword>
<keyword evidence="8" id="KW-0505">Motor protein</keyword>
<keyword evidence="5 9" id="KW-0175">Coiled coil</keyword>
<feature type="compositionally biased region" description="Basic residues" evidence="10">
    <location>
        <begin position="161"/>
        <end position="173"/>
    </location>
</feature>
<dbReference type="InterPro" id="IPR027417">
    <property type="entry name" value="P-loop_NTPase"/>
</dbReference>
<evidence type="ECO:0000256" key="7">
    <source>
        <dbReference type="PROSITE-ProRule" id="PRU00283"/>
    </source>
</evidence>
<protein>
    <recommendedName>
        <fullName evidence="8">Kinesin-like protein</fullName>
    </recommendedName>
</protein>
<comment type="caution">
    <text evidence="12">The sequence shown here is derived from an EMBL/GenBank/DDBJ whole genome shotgun (WGS) entry which is preliminary data.</text>
</comment>
<dbReference type="Pfam" id="PF00225">
    <property type="entry name" value="Kinesin"/>
    <property type="match status" value="1"/>
</dbReference>
<reference evidence="12" key="1">
    <citation type="submission" date="2022-03" db="EMBL/GenBank/DDBJ databases">
        <authorList>
            <person name="Tunstrom K."/>
        </authorList>
    </citation>
    <scope>NUCLEOTIDE SEQUENCE</scope>
</reference>
<evidence type="ECO:0000256" key="10">
    <source>
        <dbReference type="SAM" id="MobiDB-lite"/>
    </source>
</evidence>
<evidence type="ECO:0000256" key="2">
    <source>
        <dbReference type="ARBA" id="ARBA00022490"/>
    </source>
</evidence>
<evidence type="ECO:0000256" key="4">
    <source>
        <dbReference type="ARBA" id="ARBA00022840"/>
    </source>
</evidence>
<feature type="compositionally biased region" description="Low complexity" evidence="10">
    <location>
        <begin position="400"/>
        <end position="412"/>
    </location>
</feature>
<dbReference type="GO" id="GO:0003777">
    <property type="term" value="F:microtubule motor activity"/>
    <property type="evidence" value="ECO:0007669"/>
    <property type="project" value="InterPro"/>
</dbReference>
<evidence type="ECO:0000313" key="12">
    <source>
        <dbReference type="EMBL" id="CAH2088185.1"/>
    </source>
</evidence>
<gene>
    <name evidence="12" type="ORF">EEDITHA_LOCUS4372</name>
</gene>
<evidence type="ECO:0000256" key="3">
    <source>
        <dbReference type="ARBA" id="ARBA00022741"/>
    </source>
</evidence>
<dbReference type="SMART" id="SM00129">
    <property type="entry name" value="KISc"/>
    <property type="match status" value="1"/>
</dbReference>
<dbReference type="GO" id="GO:0005875">
    <property type="term" value="C:microtubule associated complex"/>
    <property type="evidence" value="ECO:0007669"/>
    <property type="project" value="TreeGrafter"/>
</dbReference>
<keyword evidence="6" id="KW-0206">Cytoskeleton</keyword>
<dbReference type="GO" id="GO:0005874">
    <property type="term" value="C:microtubule"/>
    <property type="evidence" value="ECO:0007669"/>
    <property type="project" value="UniProtKB-KW"/>
</dbReference>
<dbReference type="EMBL" id="CAKOGL010000007">
    <property type="protein sequence ID" value="CAH2088185.1"/>
    <property type="molecule type" value="Genomic_DNA"/>
</dbReference>
<feature type="coiled-coil region" evidence="9">
    <location>
        <begin position="195"/>
        <end position="254"/>
    </location>
</feature>
<comment type="subcellular location">
    <subcellularLocation>
        <location evidence="1">Cytoplasm</location>
        <location evidence="1">Cytoskeleton</location>
    </subcellularLocation>
</comment>
<dbReference type="AlphaFoldDB" id="A0AAU9TRH8"/>
<dbReference type="InterPro" id="IPR001752">
    <property type="entry name" value="Kinesin_motor_dom"/>
</dbReference>
<dbReference type="PANTHER" id="PTHR47969">
    <property type="entry name" value="CHROMOSOME-ASSOCIATED KINESIN KIF4A-RELATED"/>
    <property type="match status" value="1"/>
</dbReference>
<organism evidence="12 13">
    <name type="scientific">Euphydryas editha</name>
    <name type="common">Edith's checkerspot</name>
    <dbReference type="NCBI Taxonomy" id="104508"/>
    <lineage>
        <taxon>Eukaryota</taxon>
        <taxon>Metazoa</taxon>
        <taxon>Ecdysozoa</taxon>
        <taxon>Arthropoda</taxon>
        <taxon>Hexapoda</taxon>
        <taxon>Insecta</taxon>
        <taxon>Pterygota</taxon>
        <taxon>Neoptera</taxon>
        <taxon>Endopterygota</taxon>
        <taxon>Lepidoptera</taxon>
        <taxon>Glossata</taxon>
        <taxon>Ditrysia</taxon>
        <taxon>Papilionoidea</taxon>
        <taxon>Nymphalidae</taxon>
        <taxon>Nymphalinae</taxon>
        <taxon>Euphydryas</taxon>
    </lineage>
</organism>
<keyword evidence="13" id="KW-1185">Reference proteome</keyword>
<comment type="caution">
    <text evidence="7">Lacks conserved residue(s) required for the propagation of feature annotation.</text>
</comment>
<dbReference type="PANTHER" id="PTHR47969:SF15">
    <property type="entry name" value="CHROMOSOME-ASSOCIATED KINESIN KIF4A-RELATED"/>
    <property type="match status" value="1"/>
</dbReference>
<evidence type="ECO:0000256" key="5">
    <source>
        <dbReference type="ARBA" id="ARBA00023054"/>
    </source>
</evidence>
<dbReference type="SUPFAM" id="SSF52540">
    <property type="entry name" value="P-loop containing nucleoside triphosphate hydrolases"/>
    <property type="match status" value="1"/>
</dbReference>
<dbReference type="GO" id="GO:0007018">
    <property type="term" value="P:microtubule-based movement"/>
    <property type="evidence" value="ECO:0007669"/>
    <property type="project" value="InterPro"/>
</dbReference>
<evidence type="ECO:0000256" key="1">
    <source>
        <dbReference type="ARBA" id="ARBA00004245"/>
    </source>
</evidence>
<feature type="region of interest" description="Disordered" evidence="10">
    <location>
        <begin position="160"/>
        <end position="186"/>
    </location>
</feature>
<dbReference type="GO" id="GO:0005524">
    <property type="term" value="F:ATP binding"/>
    <property type="evidence" value="ECO:0007669"/>
    <property type="project" value="UniProtKB-KW"/>
</dbReference>